<dbReference type="EMBL" id="JACJIE010000006">
    <property type="protein sequence ID" value="MBA8944705.1"/>
    <property type="molecule type" value="Genomic_DNA"/>
</dbReference>
<dbReference type="RefSeq" id="WP_182674876.1">
    <property type="nucleotide sequence ID" value="NZ_BMSU01000012.1"/>
</dbReference>
<name>A0AA40VI52_9ACTN</name>
<evidence type="ECO:0008006" key="5">
    <source>
        <dbReference type="Google" id="ProtNLM"/>
    </source>
</evidence>
<feature type="compositionally biased region" description="Polar residues" evidence="1">
    <location>
        <begin position="114"/>
        <end position="128"/>
    </location>
</feature>
<evidence type="ECO:0000256" key="1">
    <source>
        <dbReference type="SAM" id="MobiDB-lite"/>
    </source>
</evidence>
<feature type="compositionally biased region" description="Low complexity" evidence="1">
    <location>
        <begin position="93"/>
        <end position="103"/>
    </location>
</feature>
<dbReference type="Proteomes" id="UP000530412">
    <property type="component" value="Unassembled WGS sequence"/>
</dbReference>
<reference evidence="3 4" key="1">
    <citation type="submission" date="2020-08" db="EMBL/GenBank/DDBJ databases">
        <title>Genomic Encyclopedia of Type Strains, Phase III (KMG-III): the genomes of soil and plant-associated and newly described type strains.</title>
        <authorList>
            <person name="Whitman W."/>
        </authorList>
    </citation>
    <scope>NUCLEOTIDE SEQUENCE [LARGE SCALE GENOMIC DNA]</scope>
    <source>
        <strain evidence="3 4">CECT 3271</strain>
    </source>
</reference>
<dbReference type="AlphaFoldDB" id="A0AA40VI52"/>
<gene>
    <name evidence="3" type="ORF">FHS33_003143</name>
</gene>
<evidence type="ECO:0000256" key="2">
    <source>
        <dbReference type="SAM" id="Phobius"/>
    </source>
</evidence>
<proteinExistence type="predicted"/>
<sequence length="289" mass="27728">MSDDAQTPGAREHTTGGTPPVQPPAGQVWPAPADGGAGDTVPQDGALVDIGDAPAPAPPEAALRDTSPGTPDPWAAPGERAPSGGPGSDGRDAAGTAGGRSDTIPSGASLPWSAPTSPSVHDQQTVTSFPAMGESAPATHPTPSWAGPATPSSAHGAAANPFAPPAVGEPVPPPPIGPDGPGRVPYGYPGGYATAPGPAGYAGWSGAAPLPSNGMGVSGMVLGIISAAVFCLWPVAILLGVLAMIFGGIGRAKANRGEATNAGQALAGIICGAVGSALGVALGVLVLVT</sequence>
<keyword evidence="2" id="KW-1133">Transmembrane helix</keyword>
<keyword evidence="2" id="KW-0472">Membrane</keyword>
<evidence type="ECO:0000313" key="4">
    <source>
        <dbReference type="Proteomes" id="UP000530412"/>
    </source>
</evidence>
<feature type="transmembrane region" description="Helical" evidence="2">
    <location>
        <begin position="220"/>
        <end position="246"/>
    </location>
</feature>
<comment type="caution">
    <text evidence="3">The sequence shown here is derived from an EMBL/GenBank/DDBJ whole genome shotgun (WGS) entry which is preliminary data.</text>
</comment>
<organism evidence="3 4">
    <name type="scientific">Streptomyces calvus</name>
    <dbReference type="NCBI Taxonomy" id="67282"/>
    <lineage>
        <taxon>Bacteria</taxon>
        <taxon>Bacillati</taxon>
        <taxon>Actinomycetota</taxon>
        <taxon>Actinomycetes</taxon>
        <taxon>Kitasatosporales</taxon>
        <taxon>Streptomycetaceae</taxon>
        <taxon>Streptomyces</taxon>
    </lineage>
</organism>
<accession>A0AA40VI52</accession>
<keyword evidence="2" id="KW-0812">Transmembrane</keyword>
<feature type="region of interest" description="Disordered" evidence="1">
    <location>
        <begin position="1"/>
        <end position="182"/>
    </location>
</feature>
<evidence type="ECO:0000313" key="3">
    <source>
        <dbReference type="EMBL" id="MBA8944705.1"/>
    </source>
</evidence>
<feature type="transmembrane region" description="Helical" evidence="2">
    <location>
        <begin position="266"/>
        <end position="288"/>
    </location>
</feature>
<protein>
    <recommendedName>
        <fullName evidence="5">DUF4190 domain-containing protein</fullName>
    </recommendedName>
</protein>